<keyword evidence="7" id="KW-1185">Reference proteome</keyword>
<evidence type="ECO:0000256" key="3">
    <source>
        <dbReference type="ARBA" id="ARBA00023125"/>
    </source>
</evidence>
<dbReference type="CDD" id="cd16393">
    <property type="entry name" value="SPO0J_N"/>
    <property type="match status" value="1"/>
</dbReference>
<dbReference type="InterPro" id="IPR004437">
    <property type="entry name" value="ParB/RepB/Spo0J"/>
</dbReference>
<dbReference type="PANTHER" id="PTHR33375:SF1">
    <property type="entry name" value="CHROMOSOME-PARTITIONING PROTEIN PARB-RELATED"/>
    <property type="match status" value="1"/>
</dbReference>
<dbReference type="NCBIfam" id="TIGR00180">
    <property type="entry name" value="parB_part"/>
    <property type="match status" value="1"/>
</dbReference>
<feature type="compositionally biased region" description="Basic and acidic residues" evidence="4">
    <location>
        <begin position="215"/>
        <end position="225"/>
    </location>
</feature>
<comment type="similarity">
    <text evidence="1">Belongs to the ParB family.</text>
</comment>
<dbReference type="GO" id="GO:0007059">
    <property type="term" value="P:chromosome segregation"/>
    <property type="evidence" value="ECO:0007669"/>
    <property type="project" value="UniProtKB-KW"/>
</dbReference>
<accession>A0A4R8MMB8</accession>
<protein>
    <submittedName>
        <fullName evidence="6">ParB family chromosome partitioning protein</fullName>
    </submittedName>
</protein>
<evidence type="ECO:0000313" key="6">
    <source>
        <dbReference type="EMBL" id="TDY65195.1"/>
    </source>
</evidence>
<evidence type="ECO:0000256" key="4">
    <source>
        <dbReference type="SAM" id="MobiDB-lite"/>
    </source>
</evidence>
<dbReference type="EMBL" id="SORI01000001">
    <property type="protein sequence ID" value="TDY65195.1"/>
    <property type="molecule type" value="Genomic_DNA"/>
</dbReference>
<dbReference type="Pfam" id="PF17762">
    <property type="entry name" value="HTH_ParB"/>
    <property type="match status" value="1"/>
</dbReference>
<dbReference type="SUPFAM" id="SSF110849">
    <property type="entry name" value="ParB/Sulfiredoxin"/>
    <property type="match status" value="1"/>
</dbReference>
<dbReference type="Gene3D" id="1.10.10.2830">
    <property type="match status" value="1"/>
</dbReference>
<dbReference type="Pfam" id="PF02195">
    <property type="entry name" value="ParB_N"/>
    <property type="match status" value="1"/>
</dbReference>
<sequence length="298" mass="32391">MAGVLNFLRNDMGKEKDAGKNLPEDGQARRLTEIPVDLISPNPTQPRRHFDEGDLDDLAASISQVGIIQPVVVLAVESGYELVVGERRLRAAKKAGLSTIPAIVTEADPGEQQILALVENIHRSNLSAVEEAASLQAIMERSGWTQTELAGKLGRSQSSVANKLRLLRLEEPVQRLVMEGKLGERQARALLSLPPEDQVALAAEAAAENMAASEVEQRVKDRAPEPSKPGKKRLKKNPLSFAGPDGPTGEILRDVAALVEQNRKKGIPVVWKVKELAQRELVVELVVELKGDLGETEE</sequence>
<dbReference type="SMART" id="SM00470">
    <property type="entry name" value="ParB"/>
    <property type="match status" value="1"/>
</dbReference>
<organism evidence="6 7">
    <name type="scientific">Aminivibrio pyruvatiphilus</name>
    <dbReference type="NCBI Taxonomy" id="1005740"/>
    <lineage>
        <taxon>Bacteria</taxon>
        <taxon>Thermotogati</taxon>
        <taxon>Synergistota</taxon>
        <taxon>Synergistia</taxon>
        <taxon>Synergistales</taxon>
        <taxon>Aminobacteriaceae</taxon>
        <taxon>Aminivibrio</taxon>
    </lineage>
</organism>
<comment type="caution">
    <text evidence="6">The sequence shown here is derived from an EMBL/GenBank/DDBJ whole genome shotgun (WGS) entry which is preliminary data.</text>
</comment>
<dbReference type="InterPro" id="IPR041468">
    <property type="entry name" value="HTH_ParB/Spo0J"/>
</dbReference>
<gene>
    <name evidence="6" type="ORF">C8D99_101346</name>
</gene>
<dbReference type="FunFam" id="1.10.10.2830:FF:000001">
    <property type="entry name" value="Chromosome partitioning protein ParB"/>
    <property type="match status" value="1"/>
</dbReference>
<feature type="domain" description="ParB-like N-terminal" evidence="5">
    <location>
        <begin position="32"/>
        <end position="121"/>
    </location>
</feature>
<dbReference type="GO" id="GO:0005694">
    <property type="term" value="C:chromosome"/>
    <property type="evidence" value="ECO:0007669"/>
    <property type="project" value="TreeGrafter"/>
</dbReference>
<dbReference type="Gene3D" id="3.90.1530.30">
    <property type="match status" value="1"/>
</dbReference>
<dbReference type="InterPro" id="IPR003115">
    <property type="entry name" value="ParB_N"/>
</dbReference>
<reference evidence="6 7" key="1">
    <citation type="submission" date="2019-03" db="EMBL/GenBank/DDBJ databases">
        <title>Genomic Encyclopedia of Type Strains, Phase IV (KMG-IV): sequencing the most valuable type-strain genomes for metagenomic binning, comparative biology and taxonomic classification.</title>
        <authorList>
            <person name="Goeker M."/>
        </authorList>
    </citation>
    <scope>NUCLEOTIDE SEQUENCE [LARGE SCALE GENOMIC DNA]</scope>
    <source>
        <strain evidence="6 7">DSM 25964</strain>
    </source>
</reference>
<dbReference type="GO" id="GO:0003677">
    <property type="term" value="F:DNA binding"/>
    <property type="evidence" value="ECO:0007669"/>
    <property type="project" value="UniProtKB-KW"/>
</dbReference>
<evidence type="ECO:0000259" key="5">
    <source>
        <dbReference type="SMART" id="SM00470"/>
    </source>
</evidence>
<dbReference type="InterPro" id="IPR036086">
    <property type="entry name" value="ParB/Sulfiredoxin_sf"/>
</dbReference>
<dbReference type="InterPro" id="IPR050336">
    <property type="entry name" value="Chromosome_partition/occlusion"/>
</dbReference>
<dbReference type="PANTHER" id="PTHR33375">
    <property type="entry name" value="CHROMOSOME-PARTITIONING PROTEIN PARB-RELATED"/>
    <property type="match status" value="1"/>
</dbReference>
<evidence type="ECO:0000313" key="7">
    <source>
        <dbReference type="Proteomes" id="UP000295066"/>
    </source>
</evidence>
<dbReference type="FunFam" id="3.90.1530.30:FF:000001">
    <property type="entry name" value="Chromosome partitioning protein ParB"/>
    <property type="match status" value="1"/>
</dbReference>
<dbReference type="OrthoDB" id="9802051at2"/>
<feature type="region of interest" description="Disordered" evidence="4">
    <location>
        <begin position="213"/>
        <end position="248"/>
    </location>
</feature>
<keyword evidence="3" id="KW-0238">DNA-binding</keyword>
<dbReference type="AlphaFoldDB" id="A0A4R8MMB8"/>
<name>A0A4R8MMB8_9BACT</name>
<proteinExistence type="inferred from homology"/>
<evidence type="ECO:0000256" key="1">
    <source>
        <dbReference type="ARBA" id="ARBA00006295"/>
    </source>
</evidence>
<evidence type="ECO:0000256" key="2">
    <source>
        <dbReference type="ARBA" id="ARBA00022829"/>
    </source>
</evidence>
<keyword evidence="2" id="KW-0159">Chromosome partition</keyword>
<dbReference type="Proteomes" id="UP000295066">
    <property type="component" value="Unassembled WGS sequence"/>
</dbReference>